<keyword evidence="3" id="KW-0472">Membrane</keyword>
<dbReference type="Proteomes" id="UP001164959">
    <property type="component" value="Chromosome"/>
</dbReference>
<name>A0ABY6PBX1_9ACTN</name>
<evidence type="ECO:0000313" key="5">
    <source>
        <dbReference type="EMBL" id="UZJ31053.1"/>
    </source>
</evidence>
<evidence type="ECO:0000313" key="6">
    <source>
        <dbReference type="Proteomes" id="UP001164959"/>
    </source>
</evidence>
<evidence type="ECO:0000256" key="1">
    <source>
        <dbReference type="ARBA" id="ARBA00022729"/>
    </source>
</evidence>
<reference evidence="5" key="1">
    <citation type="submission" date="2022-11" db="EMBL/GenBank/DDBJ databases">
        <title>Identification and genomic analyses of a novel endophytic actinobacterium Streptomyces endophytica sp. nov. with potential for biocontrol of Yam anthracnose.</title>
        <authorList>
            <person name="Huang X."/>
        </authorList>
    </citation>
    <scope>NUCLEOTIDE SEQUENCE</scope>
    <source>
        <strain evidence="5">HNM0140</strain>
    </source>
</reference>
<feature type="transmembrane region" description="Helical" evidence="3">
    <location>
        <begin position="42"/>
        <end position="65"/>
    </location>
</feature>
<keyword evidence="1" id="KW-0732">Signal</keyword>
<keyword evidence="3" id="KW-0812">Transmembrane</keyword>
<dbReference type="RefSeq" id="WP_265362427.1">
    <property type="nucleotide sequence ID" value="NZ_CP110636.1"/>
</dbReference>
<gene>
    <name evidence="5" type="ORF">OJ254_12745</name>
</gene>
<feature type="transmembrane region" description="Helical" evidence="3">
    <location>
        <begin position="93"/>
        <end position="119"/>
    </location>
</feature>
<dbReference type="InterPro" id="IPR029051">
    <property type="entry name" value="DUF4352"/>
</dbReference>
<protein>
    <submittedName>
        <fullName evidence="5">DUF4352 domain-containing protein</fullName>
    </submittedName>
</protein>
<proteinExistence type="predicted"/>
<evidence type="ECO:0000256" key="2">
    <source>
        <dbReference type="SAM" id="MobiDB-lite"/>
    </source>
</evidence>
<keyword evidence="3" id="KW-1133">Transmembrane helix</keyword>
<feature type="region of interest" description="Disordered" evidence="2">
    <location>
        <begin position="1"/>
        <end position="36"/>
    </location>
</feature>
<feature type="compositionally biased region" description="Low complexity" evidence="2">
    <location>
        <begin position="21"/>
        <end position="36"/>
    </location>
</feature>
<accession>A0ABY6PBX1</accession>
<evidence type="ECO:0000259" key="4">
    <source>
        <dbReference type="Pfam" id="PF11611"/>
    </source>
</evidence>
<dbReference type="InterPro" id="IPR029050">
    <property type="entry name" value="Immunoprotect_excell_Ig-like"/>
</dbReference>
<organism evidence="5 6">
    <name type="scientific">Streptomyces endophytica</name>
    <dbReference type="NCBI Taxonomy" id="2991496"/>
    <lineage>
        <taxon>Bacteria</taxon>
        <taxon>Bacillati</taxon>
        <taxon>Actinomycetota</taxon>
        <taxon>Actinomycetes</taxon>
        <taxon>Kitasatosporales</taxon>
        <taxon>Streptomycetaceae</taxon>
        <taxon>Streptomyces</taxon>
    </lineage>
</organism>
<keyword evidence="6" id="KW-1185">Reference proteome</keyword>
<dbReference type="EMBL" id="CP110636">
    <property type="protein sequence ID" value="UZJ31053.1"/>
    <property type="molecule type" value="Genomic_DNA"/>
</dbReference>
<dbReference type="Pfam" id="PF11611">
    <property type="entry name" value="DUF4352"/>
    <property type="match status" value="1"/>
</dbReference>
<dbReference type="Gene3D" id="2.60.40.1240">
    <property type="match status" value="1"/>
</dbReference>
<feature type="domain" description="DUF4352" evidence="4">
    <location>
        <begin position="153"/>
        <end position="261"/>
    </location>
</feature>
<sequence length="272" mass="28619">MTHHHNGLRSTSPEGAPTHVPADALPARPAGARRPQQARNGLGIAALILGIIGALSGIPMILFWLPGPGHPGPDLRPGGHEPAKKGQATNKGVAITGTILGALSIILAVVGVIVTLMAVNKAVDEVHKEYEKQSGSSSNIKDLGAGAAAKYNNGLEVTVSKPTPYTVDKNTLISGHTEGNKAWKVTVTLKNTGTKAATNPLMTTEAEADGKKAEEVDDDKHGILHHDWEKQLDPKESDSVEMVFDAPATAKQLDIKITPDLLLDPANWKLAL</sequence>
<evidence type="ECO:0000256" key="3">
    <source>
        <dbReference type="SAM" id="Phobius"/>
    </source>
</evidence>